<evidence type="ECO:0000313" key="2">
    <source>
        <dbReference type="EMBL" id="QJA72686.1"/>
    </source>
</evidence>
<name>A0A6M3LJM4_9ZZZZ</name>
<feature type="transmembrane region" description="Helical" evidence="1">
    <location>
        <begin position="34"/>
        <end position="57"/>
    </location>
</feature>
<dbReference type="AlphaFoldDB" id="A0A6M3LJM4"/>
<evidence type="ECO:0000256" key="1">
    <source>
        <dbReference type="SAM" id="Phobius"/>
    </source>
</evidence>
<keyword evidence="1" id="KW-0812">Transmembrane</keyword>
<keyword evidence="1" id="KW-0472">Membrane</keyword>
<keyword evidence="1" id="KW-1133">Transmembrane helix</keyword>
<dbReference type="EMBL" id="MT143131">
    <property type="protein sequence ID" value="QJA93208.1"/>
    <property type="molecule type" value="Genomic_DNA"/>
</dbReference>
<evidence type="ECO:0000313" key="3">
    <source>
        <dbReference type="EMBL" id="QJA93208.1"/>
    </source>
</evidence>
<organism evidence="3">
    <name type="scientific">viral metagenome</name>
    <dbReference type="NCBI Taxonomy" id="1070528"/>
    <lineage>
        <taxon>unclassified sequences</taxon>
        <taxon>metagenomes</taxon>
        <taxon>organismal metagenomes</taxon>
    </lineage>
</organism>
<reference evidence="3" key="1">
    <citation type="submission" date="2020-03" db="EMBL/GenBank/DDBJ databases">
        <title>The deep terrestrial virosphere.</title>
        <authorList>
            <person name="Holmfeldt K."/>
            <person name="Nilsson E."/>
            <person name="Simone D."/>
            <person name="Lopez-Fernandez M."/>
            <person name="Wu X."/>
            <person name="de Brujin I."/>
            <person name="Lundin D."/>
            <person name="Andersson A."/>
            <person name="Bertilsson S."/>
            <person name="Dopson M."/>
        </authorList>
    </citation>
    <scope>NUCLEOTIDE SEQUENCE</scope>
    <source>
        <strain evidence="2">MM415A02643</strain>
        <strain evidence="3">MM415B04315</strain>
    </source>
</reference>
<protein>
    <submittedName>
        <fullName evidence="3">Uncharacterized protein</fullName>
    </submittedName>
</protein>
<sequence length="116" mass="13036">MDREHCLDHTDNCERLAALESKKGNGTQYVTYKWLIGTIISLGAVIIGSTITLSGITDKKNEKLETKIERIVETKADRTSVSTIIFDVEAIKKSNNRMDKNLVLVMRALNIKPETE</sequence>
<accession>A0A6M3LJM4</accession>
<dbReference type="EMBL" id="MT141971">
    <property type="protein sequence ID" value="QJA72686.1"/>
    <property type="molecule type" value="Genomic_DNA"/>
</dbReference>
<proteinExistence type="predicted"/>
<gene>
    <name evidence="2" type="ORF">MM415A02643_0004</name>
    <name evidence="3" type="ORF">MM415B04315_0002</name>
</gene>